<reference evidence="5 6" key="1">
    <citation type="submission" date="2018-01" db="EMBL/GenBank/DDBJ databases">
        <title>Superficieibacter electus gen. nov., sp. nov., an extended-spectrum beta-lactamase possessing member of the Enterobacteriaceae family, isolated from intensive care unit surfaces.</title>
        <authorList>
            <person name="Potter R.F."/>
            <person name="D'Souza A.W."/>
        </authorList>
    </citation>
    <scope>NUCLEOTIDE SEQUENCE [LARGE SCALE GENOMIC DNA]</scope>
    <source>
        <strain evidence="4 6">BP-1</strain>
        <strain evidence="3 5">BP-2</strain>
    </source>
</reference>
<dbReference type="PANTHER" id="PTHR43540">
    <property type="entry name" value="PEROXYUREIDOACRYLATE/UREIDOACRYLATE AMIDOHYDROLASE-RELATED"/>
    <property type="match status" value="1"/>
</dbReference>
<evidence type="ECO:0000256" key="1">
    <source>
        <dbReference type="ARBA" id="ARBA00022801"/>
    </source>
</evidence>
<evidence type="ECO:0000313" key="3">
    <source>
        <dbReference type="EMBL" id="POP45908.1"/>
    </source>
</evidence>
<dbReference type="GO" id="GO:0016787">
    <property type="term" value="F:hydrolase activity"/>
    <property type="evidence" value="ECO:0007669"/>
    <property type="project" value="UniProtKB-KW"/>
</dbReference>
<name>A0A2P5GRM6_9ENTR</name>
<feature type="domain" description="Isochorismatase-like" evidence="2">
    <location>
        <begin position="4"/>
        <end position="131"/>
    </location>
</feature>
<dbReference type="EMBL" id="PQGE01000005">
    <property type="protein sequence ID" value="POP45908.1"/>
    <property type="molecule type" value="Genomic_DNA"/>
</dbReference>
<evidence type="ECO:0000313" key="5">
    <source>
        <dbReference type="Proteomes" id="UP000237073"/>
    </source>
</evidence>
<evidence type="ECO:0000259" key="2">
    <source>
        <dbReference type="Pfam" id="PF00857"/>
    </source>
</evidence>
<comment type="caution">
    <text evidence="4">The sequence shown here is derived from an EMBL/GenBank/DDBJ whole genome shotgun (WGS) entry which is preliminary data.</text>
</comment>
<dbReference type="Proteomes" id="UP000237073">
    <property type="component" value="Unassembled WGS sequence"/>
</dbReference>
<keyword evidence="5" id="KW-1185">Reference proteome</keyword>
<sequence length="163" mass="18429">MRRALIIIDMQKGLHTPEKPLFHLAAILAGINQRIAIYRQAGEPVIFIQHHDEDLPAHSLQWQLMDELDVQSEDIIIAKTHANSFYQTTLAGVLQKLKVSDIELCGAQTEYCVDTTIRIAHGLGYGVVMQQGLHTTVDSNLLSAEVIRRHHETLWGGRFLTWI</sequence>
<evidence type="ECO:0000313" key="4">
    <source>
        <dbReference type="EMBL" id="POP49215.1"/>
    </source>
</evidence>
<dbReference type="InterPro" id="IPR036380">
    <property type="entry name" value="Isochorismatase-like_sf"/>
</dbReference>
<organism evidence="4 6">
    <name type="scientific">Superficieibacter electus</name>
    <dbReference type="NCBI Taxonomy" id="2022662"/>
    <lineage>
        <taxon>Bacteria</taxon>
        <taxon>Pseudomonadati</taxon>
        <taxon>Pseudomonadota</taxon>
        <taxon>Gammaproteobacteria</taxon>
        <taxon>Enterobacterales</taxon>
        <taxon>Enterobacteriaceae</taxon>
        <taxon>Superficieibacter</taxon>
    </lineage>
</organism>
<dbReference type="InterPro" id="IPR050272">
    <property type="entry name" value="Isochorismatase-like_hydrls"/>
</dbReference>
<dbReference type="Gene3D" id="3.40.50.850">
    <property type="entry name" value="Isochorismatase-like"/>
    <property type="match status" value="1"/>
</dbReference>
<dbReference type="EMBL" id="PQGD01000006">
    <property type="protein sequence ID" value="POP49215.1"/>
    <property type="molecule type" value="Genomic_DNA"/>
</dbReference>
<dbReference type="Proteomes" id="UP000247005">
    <property type="component" value="Unassembled WGS sequence"/>
</dbReference>
<proteinExistence type="predicted"/>
<dbReference type="Pfam" id="PF00857">
    <property type="entry name" value="Isochorismatase"/>
    <property type="match status" value="1"/>
</dbReference>
<protein>
    <submittedName>
        <fullName evidence="4">Cysteine hydrolase</fullName>
    </submittedName>
</protein>
<dbReference type="SUPFAM" id="SSF52499">
    <property type="entry name" value="Isochorismatase-like hydrolases"/>
    <property type="match status" value="1"/>
</dbReference>
<accession>A0A2P5GRM6</accession>
<evidence type="ECO:0000313" key="6">
    <source>
        <dbReference type="Proteomes" id="UP000247005"/>
    </source>
</evidence>
<dbReference type="CDD" id="cd01014">
    <property type="entry name" value="nicotinamidase_related"/>
    <property type="match status" value="1"/>
</dbReference>
<dbReference type="AlphaFoldDB" id="A0A2P5GRM6"/>
<dbReference type="RefSeq" id="WP_103675432.1">
    <property type="nucleotide sequence ID" value="NZ_PQGD01000006.1"/>
</dbReference>
<keyword evidence="1 4" id="KW-0378">Hydrolase</keyword>
<dbReference type="InterPro" id="IPR000868">
    <property type="entry name" value="Isochorismatase-like_dom"/>
</dbReference>
<dbReference type="OrthoDB" id="5294192at2"/>
<dbReference type="PANTHER" id="PTHR43540:SF14">
    <property type="entry name" value="ISOCHORISMATASE"/>
    <property type="match status" value="1"/>
</dbReference>
<gene>
    <name evidence="4" type="ORF">CHU32_08890</name>
    <name evidence="3" type="ORF">CHU33_07345</name>
</gene>